<dbReference type="SUPFAM" id="SSF51206">
    <property type="entry name" value="cAMP-binding domain-like"/>
    <property type="match status" value="1"/>
</dbReference>
<dbReference type="RefSeq" id="WP_034242706.1">
    <property type="nucleotide sequence ID" value="NZ_AQRA01000005.1"/>
</dbReference>
<dbReference type="InterPro" id="IPR014710">
    <property type="entry name" value="RmlC-like_jellyroll"/>
</dbReference>
<reference evidence="2 3" key="1">
    <citation type="submission" date="2014-04" db="EMBL/GenBank/DDBJ databases">
        <title>Aquimarina sp. 22II-S11-z7 Genome Sequencing.</title>
        <authorList>
            <person name="Lai Q."/>
        </authorList>
    </citation>
    <scope>NUCLEOTIDE SEQUENCE [LARGE SCALE GENOMIC DNA]</scope>
    <source>
        <strain evidence="2 3">22II-S11-z7</strain>
    </source>
</reference>
<evidence type="ECO:0000313" key="2">
    <source>
        <dbReference type="EMBL" id="EZH73779.1"/>
    </source>
</evidence>
<dbReference type="AlphaFoldDB" id="A0A023BV14"/>
<dbReference type="STRING" id="1317122.ATO12_17755"/>
<dbReference type="Pfam" id="PF00027">
    <property type="entry name" value="cNMP_binding"/>
    <property type="match status" value="1"/>
</dbReference>
<proteinExistence type="predicted"/>
<organism evidence="2 3">
    <name type="scientific">Aquimarina atlantica</name>
    <dbReference type="NCBI Taxonomy" id="1317122"/>
    <lineage>
        <taxon>Bacteria</taxon>
        <taxon>Pseudomonadati</taxon>
        <taxon>Bacteroidota</taxon>
        <taxon>Flavobacteriia</taxon>
        <taxon>Flavobacteriales</taxon>
        <taxon>Flavobacteriaceae</taxon>
        <taxon>Aquimarina</taxon>
    </lineage>
</organism>
<name>A0A023BV14_9FLAO</name>
<dbReference type="InterPro" id="IPR018490">
    <property type="entry name" value="cNMP-bd_dom_sf"/>
</dbReference>
<dbReference type="eggNOG" id="COG0664">
    <property type="taxonomic scope" value="Bacteria"/>
</dbReference>
<dbReference type="InterPro" id="IPR000595">
    <property type="entry name" value="cNMP-bd_dom"/>
</dbReference>
<keyword evidence="3" id="KW-1185">Reference proteome</keyword>
<sequence>MLDKIIAKITSEYTTLSNEIIEEWKSDILMLELEKGTQLVREGSYTNKLFYIYKGSAKAYHLKNGKAIADWFSFEHEFICAITGYFLGHPSEHYIELTEDSILLEFNRKHINILSNKYHDFERFTRNAITKIMLQLQKRVVYLQFSTAKERYDFLLQEYPKIELHISLGDIASYIGITQETLSRIRAQK</sequence>
<dbReference type="Proteomes" id="UP000023541">
    <property type="component" value="Unassembled WGS sequence"/>
</dbReference>
<gene>
    <name evidence="2" type="ORF">ATO12_17755</name>
</gene>
<comment type="caution">
    <text evidence="2">The sequence shown here is derived from an EMBL/GenBank/DDBJ whole genome shotgun (WGS) entry which is preliminary data.</text>
</comment>
<dbReference type="EMBL" id="AQRA01000005">
    <property type="protein sequence ID" value="EZH73779.1"/>
    <property type="molecule type" value="Genomic_DNA"/>
</dbReference>
<dbReference type="OrthoDB" id="680421at2"/>
<evidence type="ECO:0000313" key="3">
    <source>
        <dbReference type="Proteomes" id="UP000023541"/>
    </source>
</evidence>
<feature type="domain" description="Cyclic nucleotide-binding" evidence="1">
    <location>
        <begin position="32"/>
        <end position="114"/>
    </location>
</feature>
<protein>
    <recommendedName>
        <fullName evidence="1">Cyclic nucleotide-binding domain-containing protein</fullName>
    </recommendedName>
</protein>
<dbReference type="Gene3D" id="2.60.120.10">
    <property type="entry name" value="Jelly Rolls"/>
    <property type="match status" value="1"/>
</dbReference>
<accession>A0A023BV14</accession>
<evidence type="ECO:0000259" key="1">
    <source>
        <dbReference type="Pfam" id="PF00027"/>
    </source>
</evidence>